<dbReference type="CDD" id="cd11065">
    <property type="entry name" value="CYP64-like"/>
    <property type="match status" value="1"/>
</dbReference>
<keyword evidence="4 8" id="KW-0479">Metal-binding</keyword>
<dbReference type="OrthoDB" id="2789670at2759"/>
<organism evidence="10 11">
    <name type="scientific">Metarhizium robertsii</name>
    <dbReference type="NCBI Taxonomy" id="568076"/>
    <lineage>
        <taxon>Eukaryota</taxon>
        <taxon>Fungi</taxon>
        <taxon>Dikarya</taxon>
        <taxon>Ascomycota</taxon>
        <taxon>Pezizomycotina</taxon>
        <taxon>Sordariomycetes</taxon>
        <taxon>Hypocreomycetidae</taxon>
        <taxon>Hypocreales</taxon>
        <taxon>Clavicipitaceae</taxon>
        <taxon>Metarhizium</taxon>
    </lineage>
</organism>
<evidence type="ECO:0000256" key="9">
    <source>
        <dbReference type="RuleBase" id="RU000461"/>
    </source>
</evidence>
<dbReference type="GO" id="GO:0020037">
    <property type="term" value="F:heme binding"/>
    <property type="evidence" value="ECO:0007669"/>
    <property type="project" value="InterPro"/>
</dbReference>
<dbReference type="GO" id="GO:0016705">
    <property type="term" value="F:oxidoreductase activity, acting on paired donors, with incorporation or reduction of molecular oxygen"/>
    <property type="evidence" value="ECO:0007669"/>
    <property type="project" value="InterPro"/>
</dbReference>
<dbReference type="PANTHER" id="PTHR46300">
    <property type="entry name" value="P450, PUTATIVE (EUROFUNG)-RELATED-RELATED"/>
    <property type="match status" value="1"/>
</dbReference>
<protein>
    <submittedName>
        <fullName evidence="10">Cytochrome P450</fullName>
    </submittedName>
</protein>
<reference evidence="10 11" key="1">
    <citation type="submission" date="2014-02" db="EMBL/GenBank/DDBJ databases">
        <title>The genome sequence of the entomopathogenic fungus Metarhizium robertsii ARSEF 2575.</title>
        <authorList>
            <person name="Giuliano Garisto Donzelli B."/>
            <person name="Roe B.A."/>
            <person name="Macmil S.L."/>
            <person name="Krasnoff S.B."/>
            <person name="Gibson D.M."/>
        </authorList>
    </citation>
    <scope>NUCLEOTIDE SEQUENCE [LARGE SCALE GENOMIC DNA]</scope>
    <source>
        <strain evidence="10 11">ARSEF 2575</strain>
    </source>
</reference>
<comment type="cofactor">
    <cofactor evidence="1 8">
        <name>heme</name>
        <dbReference type="ChEBI" id="CHEBI:30413"/>
    </cofactor>
</comment>
<name>A0A0A1UVE8_9HYPO</name>
<accession>A0A0A1UVE8</accession>
<evidence type="ECO:0000256" key="6">
    <source>
        <dbReference type="ARBA" id="ARBA00023004"/>
    </source>
</evidence>
<proteinExistence type="inferred from homology"/>
<keyword evidence="6 8" id="KW-0408">Iron</keyword>
<dbReference type="GO" id="GO:0005506">
    <property type="term" value="F:iron ion binding"/>
    <property type="evidence" value="ECO:0007669"/>
    <property type="project" value="InterPro"/>
</dbReference>
<evidence type="ECO:0000313" key="11">
    <source>
        <dbReference type="Proteomes" id="UP000030151"/>
    </source>
</evidence>
<gene>
    <name evidence="10" type="ORF">X797_004682</name>
</gene>
<evidence type="ECO:0000256" key="5">
    <source>
        <dbReference type="ARBA" id="ARBA00023002"/>
    </source>
</evidence>
<dbReference type="EMBL" id="JELW01000006">
    <property type="protein sequence ID" value="EXV01847.1"/>
    <property type="molecule type" value="Genomic_DNA"/>
</dbReference>
<keyword evidence="7 9" id="KW-0503">Monooxygenase</keyword>
<evidence type="ECO:0000256" key="7">
    <source>
        <dbReference type="ARBA" id="ARBA00023033"/>
    </source>
</evidence>
<dbReference type="Proteomes" id="UP000030151">
    <property type="component" value="Unassembled WGS sequence"/>
</dbReference>
<comment type="similarity">
    <text evidence="2 9">Belongs to the cytochrome P450 family.</text>
</comment>
<comment type="caution">
    <text evidence="10">The sequence shown here is derived from an EMBL/GenBank/DDBJ whole genome shotgun (WGS) entry which is preliminary data.</text>
</comment>
<dbReference type="Pfam" id="PF00067">
    <property type="entry name" value="p450"/>
    <property type="match status" value="1"/>
</dbReference>
<evidence type="ECO:0000256" key="3">
    <source>
        <dbReference type="ARBA" id="ARBA00022617"/>
    </source>
</evidence>
<dbReference type="InterPro" id="IPR001128">
    <property type="entry name" value="Cyt_P450"/>
</dbReference>
<dbReference type="Gene3D" id="1.10.630.10">
    <property type="entry name" value="Cytochrome P450"/>
    <property type="match status" value="1"/>
</dbReference>
<keyword evidence="3 8" id="KW-0349">Heme</keyword>
<dbReference type="InterPro" id="IPR002401">
    <property type="entry name" value="Cyt_P450_E_grp-I"/>
</dbReference>
<dbReference type="GO" id="GO:0004497">
    <property type="term" value="F:monooxygenase activity"/>
    <property type="evidence" value="ECO:0007669"/>
    <property type="project" value="UniProtKB-KW"/>
</dbReference>
<dbReference type="eggNOG" id="KOG0156">
    <property type="taxonomic scope" value="Eukaryota"/>
</dbReference>
<evidence type="ECO:0000256" key="1">
    <source>
        <dbReference type="ARBA" id="ARBA00001971"/>
    </source>
</evidence>
<sequence length="520" mass="58579">MGVVFILLGIACVALYFFLHGRLRGNTRLPLPPGPTGLPIVGNILSLPPSGVPEYQHWLKFKDLYGPISSVTILGQTTIILHGKKEVEDLLENMSTKTSDRPLSIFANMAGFDRFLSFKPYNASWRQHRKMMHQSLGTEKLSAQYDSVQNLESGRLLLRILAEPRNLIQHFQTQAAAIILRITYGYATEPHSSDPLVGIIEQMMDNLSKTFVPLSWVVDIIPALRFLPNYMPGISFKATARRWYAINDFVTRVPYLFVRQQMVQGNHRLSLVSNFLSDGMKNDGGANIDPDTENTIMAVAGQIYGAAADTTISVLSAFVLAMVMFPEVQHKAQKEIDTMIGSRLPEFTDRECLPYVSAVIKEATRWFPITPIIPPHAANTEIHYKGYRIPKGSCIIASNWWLLRDPATYHDPDSFNPERFLIRNEPDPATVVFGFGRRICPGRFFADKSLFLTISRILALFTISKDVGEARLKLTPGLIAHPEEFPFKIAPRSQLHAERVRDIEKNSPWEQGDASLLRMK</sequence>
<dbReference type="AlphaFoldDB" id="A0A0A1UVE8"/>
<dbReference type="PROSITE" id="PS00086">
    <property type="entry name" value="CYTOCHROME_P450"/>
    <property type="match status" value="1"/>
</dbReference>
<dbReference type="PRINTS" id="PR00385">
    <property type="entry name" value="P450"/>
</dbReference>
<dbReference type="InterPro" id="IPR050364">
    <property type="entry name" value="Cytochrome_P450_fung"/>
</dbReference>
<dbReference type="InterPro" id="IPR017972">
    <property type="entry name" value="Cyt_P450_CS"/>
</dbReference>
<keyword evidence="5 9" id="KW-0560">Oxidoreductase</keyword>
<evidence type="ECO:0000313" key="10">
    <source>
        <dbReference type="EMBL" id="EXV01847.1"/>
    </source>
</evidence>
<dbReference type="HOGENOM" id="CLU_001570_2_3_1"/>
<evidence type="ECO:0000256" key="2">
    <source>
        <dbReference type="ARBA" id="ARBA00010617"/>
    </source>
</evidence>
<dbReference type="PRINTS" id="PR00463">
    <property type="entry name" value="EP450I"/>
</dbReference>
<dbReference type="InterPro" id="IPR036396">
    <property type="entry name" value="Cyt_P450_sf"/>
</dbReference>
<dbReference type="PANTHER" id="PTHR46300:SF7">
    <property type="entry name" value="P450, PUTATIVE (EUROFUNG)-RELATED"/>
    <property type="match status" value="1"/>
</dbReference>
<feature type="binding site" description="axial binding residue" evidence="8">
    <location>
        <position position="440"/>
    </location>
    <ligand>
        <name>heme</name>
        <dbReference type="ChEBI" id="CHEBI:30413"/>
    </ligand>
    <ligandPart>
        <name>Fe</name>
        <dbReference type="ChEBI" id="CHEBI:18248"/>
    </ligandPart>
</feature>
<dbReference type="SUPFAM" id="SSF48264">
    <property type="entry name" value="Cytochrome P450"/>
    <property type="match status" value="1"/>
</dbReference>
<evidence type="ECO:0000256" key="4">
    <source>
        <dbReference type="ARBA" id="ARBA00022723"/>
    </source>
</evidence>
<evidence type="ECO:0000256" key="8">
    <source>
        <dbReference type="PIRSR" id="PIRSR602401-1"/>
    </source>
</evidence>